<evidence type="ECO:0000313" key="2">
    <source>
        <dbReference type="EMBL" id="MBR7783184.1"/>
    </source>
</evidence>
<dbReference type="EMBL" id="JAGSPN010000010">
    <property type="protein sequence ID" value="MBR7783184.1"/>
    <property type="molecule type" value="Genomic_DNA"/>
</dbReference>
<evidence type="ECO:0000259" key="1">
    <source>
        <dbReference type="Pfam" id="PF13609"/>
    </source>
</evidence>
<name>A0A941DP28_9BURK</name>
<proteinExistence type="predicted"/>
<evidence type="ECO:0000313" key="3">
    <source>
        <dbReference type="Proteomes" id="UP000680067"/>
    </source>
</evidence>
<dbReference type="SUPFAM" id="SSF56935">
    <property type="entry name" value="Porins"/>
    <property type="match status" value="1"/>
</dbReference>
<organism evidence="2 3">
    <name type="scientific">Undibacterium luofuense</name>
    <dbReference type="NCBI Taxonomy" id="2828733"/>
    <lineage>
        <taxon>Bacteria</taxon>
        <taxon>Pseudomonadati</taxon>
        <taxon>Pseudomonadota</taxon>
        <taxon>Betaproteobacteria</taxon>
        <taxon>Burkholderiales</taxon>
        <taxon>Oxalobacteraceae</taxon>
        <taxon>Undibacterium</taxon>
    </lineage>
</organism>
<dbReference type="Pfam" id="PF13609">
    <property type="entry name" value="Porin_4"/>
    <property type="match status" value="1"/>
</dbReference>
<dbReference type="Gene3D" id="2.40.160.10">
    <property type="entry name" value="Porin"/>
    <property type="match status" value="1"/>
</dbReference>
<dbReference type="InterPro" id="IPR033900">
    <property type="entry name" value="Gram_neg_porin_domain"/>
</dbReference>
<feature type="domain" description="Porin" evidence="1">
    <location>
        <begin position="25"/>
        <end position="301"/>
    </location>
</feature>
<keyword evidence="3" id="KW-1185">Reference proteome</keyword>
<comment type="caution">
    <text evidence="2">The sequence shown here is derived from an EMBL/GenBank/DDBJ whole genome shotgun (WGS) entry which is preliminary data.</text>
</comment>
<accession>A0A941DP28</accession>
<reference evidence="2" key="1">
    <citation type="submission" date="2021-04" db="EMBL/GenBank/DDBJ databases">
        <title>novel species isolated from subtropical streams in China.</title>
        <authorList>
            <person name="Lu H."/>
        </authorList>
    </citation>
    <scope>NUCLEOTIDE SEQUENCE</scope>
    <source>
        <strain evidence="2">LFS511W</strain>
    </source>
</reference>
<sequence length="335" mass="37982">MSRWHWNSFGTLGLAHSSEDRADFVFDNLQPKGTGFNRRWNPDLDSRLGVQLNADLLPGLEAVVQVVSEQRPDNSYTPFLNWANLRYEILPDLRIRAGRVAMASFMASSSRKVGYSNPWIRPSAEVYRLLALTNSDGVDIEYRLRTGEFTHTLSALYGKKTVINTRDQHVHNTDVWGVYDTSEFGPWTVHIAHQQKHTDNQNPPLGKFWSAGVSYDSGLWLLNAEWVRAENYDGRRVLAVREAWNLAAAYRMDLLTPFISLSQLRPLTVVSGTPVSQTTLATGVRWDIRKNWDLKLQWDHVRPGNDSFGTLQAIQPGFPKGKPVNVVAVVLDFAY</sequence>
<dbReference type="GO" id="GO:0016020">
    <property type="term" value="C:membrane"/>
    <property type="evidence" value="ECO:0007669"/>
    <property type="project" value="InterPro"/>
</dbReference>
<dbReference type="GO" id="GO:0015288">
    <property type="term" value="F:porin activity"/>
    <property type="evidence" value="ECO:0007669"/>
    <property type="project" value="InterPro"/>
</dbReference>
<gene>
    <name evidence="2" type="ORF">KDM89_13605</name>
</gene>
<dbReference type="AlphaFoldDB" id="A0A941DP28"/>
<dbReference type="InterPro" id="IPR023614">
    <property type="entry name" value="Porin_dom_sf"/>
</dbReference>
<dbReference type="Proteomes" id="UP000680067">
    <property type="component" value="Unassembled WGS sequence"/>
</dbReference>
<protein>
    <submittedName>
        <fullName evidence="2">Porin</fullName>
    </submittedName>
</protein>